<dbReference type="InterPro" id="IPR000914">
    <property type="entry name" value="SBP_5_dom"/>
</dbReference>
<dbReference type="InterPro" id="IPR030678">
    <property type="entry name" value="Peptide/Ni-bd"/>
</dbReference>
<dbReference type="GO" id="GO:0043190">
    <property type="term" value="C:ATP-binding cassette (ABC) transporter complex"/>
    <property type="evidence" value="ECO:0007669"/>
    <property type="project" value="InterPro"/>
</dbReference>
<evidence type="ECO:0000256" key="1">
    <source>
        <dbReference type="SAM" id="SignalP"/>
    </source>
</evidence>
<gene>
    <name evidence="3" type="ORF">DVA86_22540</name>
</gene>
<dbReference type="SUPFAM" id="SSF53850">
    <property type="entry name" value="Periplasmic binding protein-like II"/>
    <property type="match status" value="1"/>
</dbReference>
<dbReference type="EMBL" id="CP031320">
    <property type="protein sequence ID" value="AXK35009.1"/>
    <property type="molecule type" value="Genomic_DNA"/>
</dbReference>
<name>A0A345XTP3_9ACTN</name>
<organism evidence="3 4">
    <name type="scientific">Streptomyces armeniacus</name>
    <dbReference type="NCBI Taxonomy" id="83291"/>
    <lineage>
        <taxon>Bacteria</taxon>
        <taxon>Bacillati</taxon>
        <taxon>Actinomycetota</taxon>
        <taxon>Actinomycetes</taxon>
        <taxon>Kitasatosporales</taxon>
        <taxon>Streptomycetaceae</taxon>
        <taxon>Streptomyces</taxon>
    </lineage>
</organism>
<feature type="chain" id="PRO_5039471714" evidence="1">
    <location>
        <begin position="22"/>
        <end position="526"/>
    </location>
</feature>
<dbReference type="KEGG" id="sarm:DVA86_22540"/>
<dbReference type="PANTHER" id="PTHR30290:SF83">
    <property type="entry name" value="ABC TRANSPORTER SUBSTRATE-BINDING PROTEIN"/>
    <property type="match status" value="1"/>
</dbReference>
<dbReference type="Gene3D" id="3.10.105.10">
    <property type="entry name" value="Dipeptide-binding Protein, Domain 3"/>
    <property type="match status" value="1"/>
</dbReference>
<dbReference type="Pfam" id="PF00496">
    <property type="entry name" value="SBP_bac_5"/>
    <property type="match status" value="1"/>
</dbReference>
<reference evidence="3 4" key="1">
    <citation type="submission" date="2018-07" db="EMBL/GenBank/DDBJ databases">
        <title>Draft genome of the type strain Streptomyces armeniacus ATCC 15676.</title>
        <authorList>
            <person name="Labana P."/>
            <person name="Gosse J.T."/>
            <person name="Boddy C.N."/>
        </authorList>
    </citation>
    <scope>NUCLEOTIDE SEQUENCE [LARGE SCALE GENOMIC DNA]</scope>
    <source>
        <strain evidence="3 4">ATCC 15676</strain>
    </source>
</reference>
<dbReference type="AlphaFoldDB" id="A0A345XTP3"/>
<dbReference type="CDD" id="cd00995">
    <property type="entry name" value="PBP2_NikA_DppA_OppA_like"/>
    <property type="match status" value="1"/>
</dbReference>
<proteinExistence type="predicted"/>
<protein>
    <submittedName>
        <fullName evidence="3">ABC transporter substrate-binding protein</fullName>
    </submittedName>
</protein>
<keyword evidence="1" id="KW-0732">Signal</keyword>
<sequence length="526" mass="57268">MPKVIPALTALALLLTGCAGGEDSGAASTITVAVGEPDHLTPGRSTVGLEGIRALFAPLVKADEHGGLTYVQARSVESEDSKNWTIHLRSGWKFHNGEAVTAQSYADAWNKTAYGPNAWAANGQLANIEGYDALNPAKGKPKTDKLSGVKVVNETTLKVTLANPDSQFPLQLTSNQVGFYPLPKAAYEDPAAFDRKPAGNGPYKLDGEWEKNKGATASAYGDYQGQKPLTSHLDFRSYTDLATAYTDAYTDAQAGTVDVLQAPVNKYSQTKTDFAGRVYSYQAPSLEFISLPLYDERYQKPGLRKAISMAIDRDAVNNTMYGGLYEPATSLTPPAEVGAKTDVCDECTFDPKEARKELAAAGGWSGPMVITYPGGLGFDELYKAVANQIRQNLRIDNVTARPTADFAEFSEKAMAKKINGPYHGHWGALYPSMQNTLRSIFTKAGDCYACSYYSEPEVDSLLRRADASTVTEESEKLYNKAQERILEDFPVVPLFYGTYVYVTTERISNVVIGPADLELDRLRVIE</sequence>
<dbReference type="Gene3D" id="3.90.76.10">
    <property type="entry name" value="Dipeptide-binding Protein, Domain 1"/>
    <property type="match status" value="1"/>
</dbReference>
<dbReference type="GO" id="GO:0042597">
    <property type="term" value="C:periplasmic space"/>
    <property type="evidence" value="ECO:0007669"/>
    <property type="project" value="UniProtKB-ARBA"/>
</dbReference>
<evidence type="ECO:0000313" key="4">
    <source>
        <dbReference type="Proteomes" id="UP000254425"/>
    </source>
</evidence>
<dbReference type="PROSITE" id="PS51257">
    <property type="entry name" value="PROKAR_LIPOPROTEIN"/>
    <property type="match status" value="1"/>
</dbReference>
<feature type="domain" description="Solute-binding protein family 5" evidence="2">
    <location>
        <begin position="74"/>
        <end position="445"/>
    </location>
</feature>
<evidence type="ECO:0000259" key="2">
    <source>
        <dbReference type="Pfam" id="PF00496"/>
    </source>
</evidence>
<dbReference type="PANTHER" id="PTHR30290">
    <property type="entry name" value="PERIPLASMIC BINDING COMPONENT OF ABC TRANSPORTER"/>
    <property type="match status" value="1"/>
</dbReference>
<dbReference type="GO" id="GO:1904680">
    <property type="term" value="F:peptide transmembrane transporter activity"/>
    <property type="evidence" value="ECO:0007669"/>
    <property type="project" value="TreeGrafter"/>
</dbReference>
<dbReference type="PIRSF" id="PIRSF002741">
    <property type="entry name" value="MppA"/>
    <property type="match status" value="1"/>
</dbReference>
<keyword evidence="4" id="KW-1185">Reference proteome</keyword>
<dbReference type="GO" id="GO:0015833">
    <property type="term" value="P:peptide transport"/>
    <property type="evidence" value="ECO:0007669"/>
    <property type="project" value="TreeGrafter"/>
</dbReference>
<evidence type="ECO:0000313" key="3">
    <source>
        <dbReference type="EMBL" id="AXK35009.1"/>
    </source>
</evidence>
<dbReference type="Gene3D" id="3.40.190.10">
    <property type="entry name" value="Periplasmic binding protein-like II"/>
    <property type="match status" value="1"/>
</dbReference>
<accession>A0A345XTP3</accession>
<dbReference type="InterPro" id="IPR039424">
    <property type="entry name" value="SBP_5"/>
</dbReference>
<feature type="signal peptide" evidence="1">
    <location>
        <begin position="1"/>
        <end position="21"/>
    </location>
</feature>
<dbReference type="Proteomes" id="UP000254425">
    <property type="component" value="Chromosome"/>
</dbReference>